<keyword evidence="1" id="KW-0175">Coiled coil</keyword>
<dbReference type="OrthoDB" id="9791620at2"/>
<dbReference type="SUPFAM" id="SSF52540">
    <property type="entry name" value="P-loop containing nucleoside triphosphate hydrolases"/>
    <property type="match status" value="1"/>
</dbReference>
<dbReference type="InterPro" id="IPR027417">
    <property type="entry name" value="P-loop_NTPase"/>
</dbReference>
<dbReference type="eggNOG" id="COG1196">
    <property type="taxonomic scope" value="Bacteria"/>
</dbReference>
<dbReference type="Gene3D" id="3.40.50.300">
    <property type="entry name" value="P-loop containing nucleotide triphosphate hydrolases"/>
    <property type="match status" value="2"/>
</dbReference>
<gene>
    <name evidence="3" type="ordered locus">Tmel_1108</name>
</gene>
<dbReference type="GO" id="GO:0006302">
    <property type="term" value="P:double-strand break repair"/>
    <property type="evidence" value="ECO:0007669"/>
    <property type="project" value="InterPro"/>
</dbReference>
<accession>A6LM12</accession>
<evidence type="ECO:0000259" key="2">
    <source>
        <dbReference type="Pfam" id="PF13476"/>
    </source>
</evidence>
<dbReference type="GO" id="GO:0016887">
    <property type="term" value="F:ATP hydrolysis activity"/>
    <property type="evidence" value="ECO:0007669"/>
    <property type="project" value="InterPro"/>
</dbReference>
<organism evidence="3 4">
    <name type="scientific">Thermosipho melanesiensis (strain DSM 12029 / CIP 104789 / BI429)</name>
    <dbReference type="NCBI Taxonomy" id="391009"/>
    <lineage>
        <taxon>Bacteria</taxon>
        <taxon>Thermotogati</taxon>
        <taxon>Thermotogota</taxon>
        <taxon>Thermotogae</taxon>
        <taxon>Thermotogales</taxon>
        <taxon>Fervidobacteriaceae</taxon>
        <taxon>Thermosipho</taxon>
    </lineage>
</organism>
<dbReference type="EMBL" id="CP000716">
    <property type="protein sequence ID" value="ABR30963.1"/>
    <property type="molecule type" value="Genomic_DNA"/>
</dbReference>
<protein>
    <recommendedName>
        <fullName evidence="2">Rad50/SbcC-type AAA domain-containing protein</fullName>
    </recommendedName>
</protein>
<dbReference type="NCBIfam" id="NF045780">
    <property type="entry name" value="TrlF_fam_ATP"/>
    <property type="match status" value="1"/>
</dbReference>
<evidence type="ECO:0000313" key="4">
    <source>
        <dbReference type="Proteomes" id="UP000001110"/>
    </source>
</evidence>
<proteinExistence type="predicted"/>
<dbReference type="Proteomes" id="UP000001110">
    <property type="component" value="Chromosome"/>
</dbReference>
<reference evidence="3 4" key="2">
    <citation type="journal article" date="2009" name="Proc. Natl. Acad. Sci. U.S.A.">
        <title>On the chimeric nature, thermophilic origin, and phylogenetic placement of the Thermotogales.</title>
        <authorList>
            <person name="Zhaxybayeva O."/>
            <person name="Swithers K.S."/>
            <person name="Lapierre P."/>
            <person name="Fournier G.P."/>
            <person name="Bickhart D.M."/>
            <person name="DeBoy R.T."/>
            <person name="Nelson K.E."/>
            <person name="Nesbo C.L."/>
            <person name="Doolittle W.F."/>
            <person name="Gogarten J.P."/>
            <person name="Noll K.M."/>
        </authorList>
    </citation>
    <scope>NUCLEOTIDE SEQUENCE [LARGE SCALE GENOMIC DNA]</scope>
    <source>
        <strain evidence="4">DSM 12029 / CIP 104789 / BI429</strain>
    </source>
</reference>
<feature type="coiled-coil region" evidence="1">
    <location>
        <begin position="437"/>
        <end position="562"/>
    </location>
</feature>
<dbReference type="HOGENOM" id="CLU_006611_0_1_0"/>
<dbReference type="KEGG" id="tme:Tmel_1108"/>
<evidence type="ECO:0000256" key="1">
    <source>
        <dbReference type="SAM" id="Coils"/>
    </source>
</evidence>
<feature type="domain" description="Rad50/SbcC-type AAA" evidence="2">
    <location>
        <begin position="258"/>
        <end position="473"/>
    </location>
</feature>
<reference evidence="3 4" key="1">
    <citation type="submission" date="2007-05" db="EMBL/GenBank/DDBJ databases">
        <title>Complete sequence of Thermosipho melanesiensis BI429.</title>
        <authorList>
            <consortium name="US DOE Joint Genome Institute"/>
            <person name="Copeland A."/>
            <person name="Lucas S."/>
            <person name="Lapidus A."/>
            <person name="Barry K."/>
            <person name="Glavina del Rio T."/>
            <person name="Dalin E."/>
            <person name="Tice H."/>
            <person name="Pitluck S."/>
            <person name="Chertkov O."/>
            <person name="Brettin T."/>
            <person name="Bruce D."/>
            <person name="Detter J.C."/>
            <person name="Han C."/>
            <person name="Schmutz J."/>
            <person name="Larimer F."/>
            <person name="Land M."/>
            <person name="Hauser L."/>
            <person name="Kyrpides N."/>
            <person name="Mikhailova N."/>
            <person name="Nelson K."/>
            <person name="Gogarten J.P."/>
            <person name="Noll K."/>
            <person name="Richardson P."/>
        </authorList>
    </citation>
    <scope>NUCLEOTIDE SEQUENCE [LARGE SCALE GENOMIC DNA]</scope>
    <source>
        <strain evidence="4">DSM 12029 / CIP 104789 / BI429</strain>
    </source>
</reference>
<dbReference type="InterPro" id="IPR054787">
    <property type="entry name" value="TrlF_ATPase"/>
</dbReference>
<dbReference type="PANTHER" id="PTHR32182">
    <property type="entry name" value="DNA REPLICATION AND REPAIR PROTEIN RECF"/>
    <property type="match status" value="1"/>
</dbReference>
<dbReference type="CDD" id="cd00267">
    <property type="entry name" value="ABC_ATPase"/>
    <property type="match status" value="1"/>
</dbReference>
<dbReference type="GO" id="GO:0000731">
    <property type="term" value="P:DNA synthesis involved in DNA repair"/>
    <property type="evidence" value="ECO:0007669"/>
    <property type="project" value="TreeGrafter"/>
</dbReference>
<dbReference type="AlphaFoldDB" id="A6LM12"/>
<dbReference type="InterPro" id="IPR038729">
    <property type="entry name" value="Rad50/SbcC_AAA"/>
</dbReference>
<dbReference type="PANTHER" id="PTHR32182:SF22">
    <property type="entry name" value="ATP-DEPENDENT ENDONUCLEASE, OLD FAMILY-RELATED"/>
    <property type="match status" value="1"/>
</dbReference>
<name>A6LM12_THEM4</name>
<dbReference type="STRING" id="391009.Tmel_1108"/>
<sequence length="853" mass="100017">MPNIEFRLNKLVGKRRINFHVIFSNEVDVYDIEREFLESIKFVYEAEPQAGDEKRSLTKENLERLGRKLKKEHKNFKNEPDIVIGLKNAVVDDEDIMQILSNKKSIFKGKYLIFVPADEDLSKISWNGQDHQTRKLLIQKCDGLIASNQNTIEWALGYKHPGKTRKEKIRNFKKEFKSLKPCIFGSDAHSLEKLFEPDNKKYTWIKADPTFEGLKQVIYEPEERVKIQEKNPQEFYHKPFFSSITIKESEIFEEGSVKFLDTSIKLNPNLVAIIGGRGTGKSLLLDAVAKTFEKEPKNERAQSISIRNDDFVVSYEKTDGTKIEYKIQEQNVLDYLHVYQGKVKDIVDPKLPEHLDSEIKGLLNFSDVPQRPFSEEEINRLINEIFEIKGFLEKKDSNGNLINSLSFIEQEIGKKKKLINNITTKENTELIEKYSANLKLIDKVEKMKENLELLSKELVSFQEEKNKIIEELNKELSSDNKLPLLDFKFYIEKILSINNNNNEYLEEIRNENKNIKDEFRKKGIIGDISTLLEQVKKYQEEIIDLENRKDEVIKKEKDLMQKFSIISNFVEKLVESYNDYVINVERSWNYLKKGKEDWTEEQKTLVEKLLSDIKVKPRISFDNKIFYEKLKKCLNLRMFQSTKEQNQEDRIKEVFNIHSEEDFINLLKNKKMININSEKFSLSEILDKNLFVKDGTKDFLKLLLIETSSYWNVISEVYYKSKSLSQLSVGMKGTMYICLKLATDPFIKPFIFDQPEDDLDNDFIMNNLVPIFRKIKKYRQVIIVTHNANLVVNADAEQIIVAENNNECISYKAGSLENPDIRNEICKILEGGEYAFKQRERKYSFPIQKEEVD</sequence>
<evidence type="ECO:0000313" key="3">
    <source>
        <dbReference type="EMBL" id="ABR30963.1"/>
    </source>
</evidence>
<dbReference type="Pfam" id="PF13476">
    <property type="entry name" value="AAA_23"/>
    <property type="match status" value="1"/>
</dbReference>